<accession>A0A4R4UPK5</accession>
<dbReference type="Proteomes" id="UP000294744">
    <property type="component" value="Unassembled WGS sequence"/>
</dbReference>
<organism evidence="2 3">
    <name type="scientific">Saccharopolyspora aridisoli</name>
    <dbReference type="NCBI Taxonomy" id="2530385"/>
    <lineage>
        <taxon>Bacteria</taxon>
        <taxon>Bacillati</taxon>
        <taxon>Actinomycetota</taxon>
        <taxon>Actinomycetes</taxon>
        <taxon>Pseudonocardiales</taxon>
        <taxon>Pseudonocardiaceae</taxon>
        <taxon>Saccharopolyspora</taxon>
    </lineage>
</organism>
<feature type="domain" description="GGDEF" evidence="1">
    <location>
        <begin position="91"/>
        <end position="226"/>
    </location>
</feature>
<dbReference type="SMART" id="SM00267">
    <property type="entry name" value="GGDEF"/>
    <property type="match status" value="1"/>
</dbReference>
<dbReference type="InterPro" id="IPR043128">
    <property type="entry name" value="Rev_trsase/Diguanyl_cyclase"/>
</dbReference>
<dbReference type="InterPro" id="IPR029787">
    <property type="entry name" value="Nucleotide_cyclase"/>
</dbReference>
<dbReference type="InterPro" id="IPR000160">
    <property type="entry name" value="GGDEF_dom"/>
</dbReference>
<dbReference type="SUPFAM" id="SSF55073">
    <property type="entry name" value="Nucleotide cyclase"/>
    <property type="match status" value="1"/>
</dbReference>
<dbReference type="PROSITE" id="PS50887">
    <property type="entry name" value="GGDEF"/>
    <property type="match status" value="1"/>
</dbReference>
<dbReference type="EMBL" id="SMKV01000009">
    <property type="protein sequence ID" value="TDC93780.1"/>
    <property type="molecule type" value="Genomic_DNA"/>
</dbReference>
<dbReference type="OrthoDB" id="23692at2"/>
<evidence type="ECO:0000313" key="3">
    <source>
        <dbReference type="Proteomes" id="UP000294744"/>
    </source>
</evidence>
<name>A0A4R4UPK5_9PSEU</name>
<dbReference type="Gene3D" id="3.30.70.270">
    <property type="match status" value="1"/>
</dbReference>
<dbReference type="GO" id="GO:1902201">
    <property type="term" value="P:negative regulation of bacterial-type flagellum-dependent cell motility"/>
    <property type="evidence" value="ECO:0007669"/>
    <property type="project" value="TreeGrafter"/>
</dbReference>
<dbReference type="GO" id="GO:0043709">
    <property type="term" value="P:cell adhesion involved in single-species biofilm formation"/>
    <property type="evidence" value="ECO:0007669"/>
    <property type="project" value="TreeGrafter"/>
</dbReference>
<dbReference type="GO" id="GO:0052621">
    <property type="term" value="F:diguanylate cyclase activity"/>
    <property type="evidence" value="ECO:0007669"/>
    <property type="project" value="TreeGrafter"/>
</dbReference>
<dbReference type="CDD" id="cd01949">
    <property type="entry name" value="GGDEF"/>
    <property type="match status" value="1"/>
</dbReference>
<proteinExistence type="predicted"/>
<dbReference type="Pfam" id="PF00990">
    <property type="entry name" value="GGDEF"/>
    <property type="match status" value="1"/>
</dbReference>
<dbReference type="AlphaFoldDB" id="A0A4R4UPK5"/>
<evidence type="ECO:0000259" key="1">
    <source>
        <dbReference type="PROSITE" id="PS50887"/>
    </source>
</evidence>
<comment type="caution">
    <text evidence="2">The sequence shown here is derived from an EMBL/GenBank/DDBJ whole genome shotgun (WGS) entry which is preliminary data.</text>
</comment>
<dbReference type="NCBIfam" id="TIGR00254">
    <property type="entry name" value="GGDEF"/>
    <property type="match status" value="1"/>
</dbReference>
<sequence length="249" mass="27572">MAELHESIARLLASRGQWRQAYHHLRSALDMMSSDKPAVPEQLRSEVELLRKEHAKAREESLRDSLTASYNRRYLDERLANLVTENSMTGEGMAVALIDLDWFKLINDTYGHLFGDRVLQRVVDLLQEALPDGAFCARYGGEEFVLVLPHILPNSAVQVCEAARQRVEHFPWETMTPGLGVTISIGVVHEQGTGGHVSGEQQLISADALLYAAKRAGRNAVAYRKGAEIRLAGAAAERVTEPGRRAAGY</sequence>
<protein>
    <submittedName>
        <fullName evidence="2">GGDEF domain-containing protein</fullName>
    </submittedName>
</protein>
<keyword evidence="3" id="KW-1185">Reference proteome</keyword>
<dbReference type="InterPro" id="IPR050469">
    <property type="entry name" value="Diguanylate_Cyclase"/>
</dbReference>
<dbReference type="FunFam" id="3.30.70.270:FF:000001">
    <property type="entry name" value="Diguanylate cyclase domain protein"/>
    <property type="match status" value="1"/>
</dbReference>
<dbReference type="PANTHER" id="PTHR45138">
    <property type="entry name" value="REGULATORY COMPONENTS OF SENSORY TRANSDUCTION SYSTEM"/>
    <property type="match status" value="1"/>
</dbReference>
<reference evidence="2 3" key="1">
    <citation type="submission" date="2019-03" db="EMBL/GenBank/DDBJ databases">
        <title>Draft genome sequences of novel Actinobacteria.</title>
        <authorList>
            <person name="Sahin N."/>
            <person name="Ay H."/>
            <person name="Saygin H."/>
        </authorList>
    </citation>
    <scope>NUCLEOTIDE SEQUENCE [LARGE SCALE GENOMIC DNA]</scope>
    <source>
        <strain evidence="2 3">16K404</strain>
    </source>
</reference>
<evidence type="ECO:0000313" key="2">
    <source>
        <dbReference type="EMBL" id="TDC93780.1"/>
    </source>
</evidence>
<dbReference type="GO" id="GO:0005886">
    <property type="term" value="C:plasma membrane"/>
    <property type="evidence" value="ECO:0007669"/>
    <property type="project" value="TreeGrafter"/>
</dbReference>
<gene>
    <name evidence="2" type="ORF">E1161_09405</name>
</gene>
<dbReference type="PANTHER" id="PTHR45138:SF9">
    <property type="entry name" value="DIGUANYLATE CYCLASE DGCM-RELATED"/>
    <property type="match status" value="1"/>
</dbReference>